<dbReference type="GO" id="GO:0016020">
    <property type="term" value="C:membrane"/>
    <property type="evidence" value="ECO:0007669"/>
    <property type="project" value="UniProtKB-SubCell"/>
</dbReference>
<name>S7X6E5_9FLAO</name>
<sequence length="470" mass="55500">MEFIRGRYSWVLRPLLIIYDLFVINFLAFYLLNFNSQELYFFSNELFNNKNILYLIYSIIFWLLSTHFLRFYKVYRYTSVLNILSLILKQFFVYSFLVYAFEGFFRSINIEVTVTLNYLVYTFLAISFIKLLSYYILKTIRVYLKGNLRNIIVIGGGESVNALKKIFREKKELGYNIKAVFSNSQDVNSSGDVEDSFAYLETNNDNIDEIYCSISDLSEKELNEYVRYANINHCNIKFIPNTKKLITKRYKIDYYNYIPVLSIQEVALNNEVNKFFKRAFDIVFSILIIVFVLPWLSIILFILIKLESKGPLYYKHKRTGINYKAFYCYKYRSLTTTQESKGTYVSQNDKRVTAIGKFIRRTSVDELPQFINVLKGEMSVVGPRPHMLTYTDDYSKKINKYSFIFRHNVKPGVTGLAQIKGYRGEVKHDKDIINRVKYDNFYIENWSLLLDLKIIGQTIINVVKGDDKAY</sequence>
<reference evidence="9 10" key="1">
    <citation type="journal article" date="2013" name="Genome Announc.">
        <title>Draft Genome Sequence of Winogradskyella psychrotolerans RS-3T, Isolated from the Marine Transect of Kongsfjorden, Ny-Alesund, Svalbard, Arctic Ocean.</title>
        <authorList>
            <person name="Kumar Pinnaka A."/>
            <person name="Ara S."/>
            <person name="Singh A."/>
            <person name="Shivaji S."/>
        </authorList>
    </citation>
    <scope>NUCLEOTIDE SEQUENCE [LARGE SCALE GENOMIC DNA]</scope>
    <source>
        <strain evidence="9 10">RS-3</strain>
    </source>
</reference>
<feature type="transmembrane region" description="Helical" evidence="7">
    <location>
        <begin position="12"/>
        <end position="32"/>
    </location>
</feature>
<feature type="transmembrane region" description="Helical" evidence="7">
    <location>
        <begin position="52"/>
        <end position="72"/>
    </location>
</feature>
<accession>S7X6E5</accession>
<dbReference type="PANTHER" id="PTHR30576">
    <property type="entry name" value="COLANIC BIOSYNTHESIS UDP-GLUCOSE LIPID CARRIER TRANSFERASE"/>
    <property type="match status" value="1"/>
</dbReference>
<evidence type="ECO:0000259" key="8">
    <source>
        <dbReference type="Pfam" id="PF02397"/>
    </source>
</evidence>
<evidence type="ECO:0000256" key="1">
    <source>
        <dbReference type="ARBA" id="ARBA00004141"/>
    </source>
</evidence>
<dbReference type="PATRIC" id="fig|641526.4.peg.372"/>
<evidence type="ECO:0000313" key="10">
    <source>
        <dbReference type="Proteomes" id="UP000014962"/>
    </source>
</evidence>
<evidence type="ECO:0000256" key="3">
    <source>
        <dbReference type="ARBA" id="ARBA00022679"/>
    </source>
</evidence>
<comment type="subcellular location">
    <subcellularLocation>
        <location evidence="1">Membrane</location>
        <topology evidence="1">Multi-pass membrane protein</topology>
    </subcellularLocation>
</comment>
<evidence type="ECO:0000256" key="5">
    <source>
        <dbReference type="ARBA" id="ARBA00022989"/>
    </source>
</evidence>
<feature type="domain" description="Bacterial sugar transferase" evidence="8">
    <location>
        <begin position="277"/>
        <end position="463"/>
    </location>
</feature>
<dbReference type="Pfam" id="PF13727">
    <property type="entry name" value="CoA_binding_3"/>
    <property type="match status" value="1"/>
</dbReference>
<dbReference type="EMBL" id="ATMR01000019">
    <property type="protein sequence ID" value="EPR74624.1"/>
    <property type="molecule type" value="Genomic_DNA"/>
</dbReference>
<dbReference type="PANTHER" id="PTHR30576:SF0">
    <property type="entry name" value="UNDECAPRENYL-PHOSPHATE N-ACETYLGALACTOSAMINYL 1-PHOSPHATE TRANSFERASE-RELATED"/>
    <property type="match status" value="1"/>
</dbReference>
<dbReference type="RefSeq" id="WP_020896377.1">
    <property type="nucleotide sequence ID" value="NZ_ATMR01000019.1"/>
</dbReference>
<dbReference type="Gene3D" id="3.40.50.720">
    <property type="entry name" value="NAD(P)-binding Rossmann-like Domain"/>
    <property type="match status" value="1"/>
</dbReference>
<keyword evidence="10" id="KW-1185">Reference proteome</keyword>
<dbReference type="AlphaFoldDB" id="S7X6E5"/>
<dbReference type="eggNOG" id="COG2148">
    <property type="taxonomic scope" value="Bacteria"/>
</dbReference>
<comment type="similarity">
    <text evidence="2">Belongs to the bacterial sugar transferase family.</text>
</comment>
<keyword evidence="3 9" id="KW-0808">Transferase</keyword>
<feature type="transmembrane region" description="Helical" evidence="7">
    <location>
        <begin position="79"/>
        <end position="98"/>
    </location>
</feature>
<dbReference type="OrthoDB" id="9808602at2"/>
<evidence type="ECO:0000313" key="9">
    <source>
        <dbReference type="EMBL" id="EPR74624.1"/>
    </source>
</evidence>
<feature type="transmembrane region" description="Helical" evidence="7">
    <location>
        <begin position="118"/>
        <end position="137"/>
    </location>
</feature>
<dbReference type="NCBIfam" id="TIGR03025">
    <property type="entry name" value="EPS_sugtrans"/>
    <property type="match status" value="1"/>
</dbReference>
<dbReference type="GO" id="GO:0016780">
    <property type="term" value="F:phosphotransferase activity, for other substituted phosphate groups"/>
    <property type="evidence" value="ECO:0007669"/>
    <property type="project" value="TreeGrafter"/>
</dbReference>
<evidence type="ECO:0000256" key="6">
    <source>
        <dbReference type="ARBA" id="ARBA00023136"/>
    </source>
</evidence>
<keyword evidence="5 7" id="KW-1133">Transmembrane helix</keyword>
<organism evidence="9 10">
    <name type="scientific">Winogradskyella psychrotolerans RS-3</name>
    <dbReference type="NCBI Taxonomy" id="641526"/>
    <lineage>
        <taxon>Bacteria</taxon>
        <taxon>Pseudomonadati</taxon>
        <taxon>Bacteroidota</taxon>
        <taxon>Flavobacteriia</taxon>
        <taxon>Flavobacteriales</taxon>
        <taxon>Flavobacteriaceae</taxon>
        <taxon>Winogradskyella</taxon>
    </lineage>
</organism>
<comment type="caution">
    <text evidence="9">The sequence shown here is derived from an EMBL/GenBank/DDBJ whole genome shotgun (WGS) entry which is preliminary data.</text>
</comment>
<dbReference type="Proteomes" id="UP000014962">
    <property type="component" value="Unassembled WGS sequence"/>
</dbReference>
<proteinExistence type="inferred from homology"/>
<dbReference type="Pfam" id="PF02397">
    <property type="entry name" value="Bac_transf"/>
    <property type="match status" value="1"/>
</dbReference>
<feature type="transmembrane region" description="Helical" evidence="7">
    <location>
        <begin position="282"/>
        <end position="304"/>
    </location>
</feature>
<evidence type="ECO:0000256" key="2">
    <source>
        <dbReference type="ARBA" id="ARBA00006464"/>
    </source>
</evidence>
<dbReference type="STRING" id="641526.ADIWIN_0376"/>
<dbReference type="InterPro" id="IPR017475">
    <property type="entry name" value="EPS_sugar_tfrase"/>
</dbReference>
<evidence type="ECO:0000256" key="4">
    <source>
        <dbReference type="ARBA" id="ARBA00022692"/>
    </source>
</evidence>
<dbReference type="InterPro" id="IPR003362">
    <property type="entry name" value="Bact_transf"/>
</dbReference>
<gene>
    <name evidence="9" type="ORF">ADIWIN_0376</name>
</gene>
<keyword evidence="6 7" id="KW-0472">Membrane</keyword>
<keyword evidence="4 7" id="KW-0812">Transmembrane</keyword>
<protein>
    <submittedName>
        <fullName evidence="9">Glycosyltransferase</fullName>
    </submittedName>
</protein>
<evidence type="ECO:0000256" key="7">
    <source>
        <dbReference type="SAM" id="Phobius"/>
    </source>
</evidence>